<name>A0A9D1MC04_9FIRM</name>
<organism evidence="1 2">
    <name type="scientific">Candidatus Ornithomonoglobus merdipullorum</name>
    <dbReference type="NCBI Taxonomy" id="2840895"/>
    <lineage>
        <taxon>Bacteria</taxon>
        <taxon>Bacillati</taxon>
        <taxon>Bacillota</taxon>
        <taxon>Clostridia</taxon>
        <taxon>Candidatus Ornithomonoglobus</taxon>
    </lineage>
</organism>
<comment type="caution">
    <text evidence="1">The sequence shown here is derived from an EMBL/GenBank/DDBJ whole genome shotgun (WGS) entry which is preliminary data.</text>
</comment>
<dbReference type="EMBL" id="DVNB01000066">
    <property type="protein sequence ID" value="HIU57404.1"/>
    <property type="molecule type" value="Genomic_DNA"/>
</dbReference>
<gene>
    <name evidence="1" type="ORF">IAA61_06285</name>
</gene>
<protein>
    <submittedName>
        <fullName evidence="1">Uncharacterized protein</fullName>
    </submittedName>
</protein>
<dbReference type="AlphaFoldDB" id="A0A9D1MC04"/>
<accession>A0A9D1MC04</accession>
<evidence type="ECO:0000313" key="2">
    <source>
        <dbReference type="Proteomes" id="UP000824109"/>
    </source>
</evidence>
<reference evidence="1" key="1">
    <citation type="submission" date="2020-10" db="EMBL/GenBank/DDBJ databases">
        <authorList>
            <person name="Gilroy R."/>
        </authorList>
    </citation>
    <scope>NUCLEOTIDE SEQUENCE</scope>
    <source>
        <strain evidence="1">USAMLcec3-3695</strain>
    </source>
</reference>
<reference evidence="1" key="2">
    <citation type="journal article" date="2021" name="PeerJ">
        <title>Extensive microbial diversity within the chicken gut microbiome revealed by metagenomics and culture.</title>
        <authorList>
            <person name="Gilroy R."/>
            <person name="Ravi A."/>
            <person name="Getino M."/>
            <person name="Pursley I."/>
            <person name="Horton D.L."/>
            <person name="Alikhan N.F."/>
            <person name="Baker D."/>
            <person name="Gharbi K."/>
            <person name="Hall N."/>
            <person name="Watson M."/>
            <person name="Adriaenssens E.M."/>
            <person name="Foster-Nyarko E."/>
            <person name="Jarju S."/>
            <person name="Secka A."/>
            <person name="Antonio M."/>
            <person name="Oren A."/>
            <person name="Chaudhuri R.R."/>
            <person name="La Ragione R."/>
            <person name="Hildebrand F."/>
            <person name="Pallen M.J."/>
        </authorList>
    </citation>
    <scope>NUCLEOTIDE SEQUENCE</scope>
    <source>
        <strain evidence="1">USAMLcec3-3695</strain>
    </source>
</reference>
<sequence>MTGVEKLEESEKGFLYTSVLRAFIDYGTKTKSGLTGIRYVSVDEDNIEYTYKTVNNVGKKQDITISFSMNASSIEIGNQNVVNISVRYKGNLYTFTTDPEFSSAIFDDFKQGVTIAIIDNVGKKAVKEYLQLVGVTISELFFNIDEMTAQNMMDCLKNSYDIFKTYNTLRDMN</sequence>
<dbReference type="Proteomes" id="UP000824109">
    <property type="component" value="Unassembled WGS sequence"/>
</dbReference>
<evidence type="ECO:0000313" key="1">
    <source>
        <dbReference type="EMBL" id="HIU57404.1"/>
    </source>
</evidence>
<proteinExistence type="predicted"/>